<organism evidence="1 2">
    <name type="scientific">Eleginops maclovinus</name>
    <name type="common">Patagonian blennie</name>
    <name type="synonym">Eleginus maclovinus</name>
    <dbReference type="NCBI Taxonomy" id="56733"/>
    <lineage>
        <taxon>Eukaryota</taxon>
        <taxon>Metazoa</taxon>
        <taxon>Chordata</taxon>
        <taxon>Craniata</taxon>
        <taxon>Vertebrata</taxon>
        <taxon>Euteleostomi</taxon>
        <taxon>Actinopterygii</taxon>
        <taxon>Neopterygii</taxon>
        <taxon>Teleostei</taxon>
        <taxon>Neoteleostei</taxon>
        <taxon>Acanthomorphata</taxon>
        <taxon>Eupercaria</taxon>
        <taxon>Perciformes</taxon>
        <taxon>Notothenioidei</taxon>
        <taxon>Eleginopidae</taxon>
        <taxon>Eleginops</taxon>
    </lineage>
</organism>
<dbReference type="EMBL" id="JAUZQC010000017">
    <property type="protein sequence ID" value="KAK5855797.1"/>
    <property type="molecule type" value="Genomic_DNA"/>
</dbReference>
<reference evidence="1 2" key="1">
    <citation type="journal article" date="2023" name="Genes (Basel)">
        <title>Chromosome-Level Genome Assembly and Circadian Gene Repertoire of the Patagonia Blennie Eleginops maclovinus-The Closest Ancestral Proxy of Antarctic Cryonotothenioids.</title>
        <authorList>
            <person name="Cheng C.C."/>
            <person name="Rivera-Colon A.G."/>
            <person name="Minhas B.F."/>
            <person name="Wilson L."/>
            <person name="Rayamajhi N."/>
            <person name="Vargas-Chacoff L."/>
            <person name="Catchen J.M."/>
        </authorList>
    </citation>
    <scope>NUCLEOTIDE SEQUENCE [LARGE SCALE GENOMIC DNA]</scope>
    <source>
        <strain evidence="1">JMC-PN-2008</strain>
    </source>
</reference>
<protein>
    <submittedName>
        <fullName evidence="1">Uncharacterized protein</fullName>
    </submittedName>
</protein>
<comment type="caution">
    <text evidence="1">The sequence shown here is derived from an EMBL/GenBank/DDBJ whole genome shotgun (WGS) entry which is preliminary data.</text>
</comment>
<proteinExistence type="predicted"/>
<accession>A0AAN7X6E0</accession>
<dbReference type="Proteomes" id="UP001346869">
    <property type="component" value="Unassembled WGS sequence"/>
</dbReference>
<reference evidence="1 2" key="2">
    <citation type="journal article" date="2023" name="Mol. Biol. Evol.">
        <title>Genomics of Secondarily Temperate Adaptation in the Only Non-Antarctic Icefish.</title>
        <authorList>
            <person name="Rivera-Colon A.G."/>
            <person name="Rayamajhi N."/>
            <person name="Minhas B.F."/>
            <person name="Madrigal G."/>
            <person name="Bilyk K.T."/>
            <person name="Yoon V."/>
            <person name="Hune M."/>
            <person name="Gregory S."/>
            <person name="Cheng C.H.C."/>
            <person name="Catchen J.M."/>
        </authorList>
    </citation>
    <scope>NUCLEOTIDE SEQUENCE [LARGE SCALE GENOMIC DNA]</scope>
    <source>
        <strain evidence="1">JMC-PN-2008</strain>
    </source>
</reference>
<gene>
    <name evidence="1" type="ORF">PBY51_007439</name>
</gene>
<name>A0AAN7X6E0_ELEMC</name>
<sequence length="76" mass="7847">MSFCVGYRSAPGQDTGVDGCTTNRLCIASKPPTASSPPHDGMSSLGGSLLTPPPLKCEFTKLLAPPSALCTIELRP</sequence>
<keyword evidence="2" id="KW-1185">Reference proteome</keyword>
<evidence type="ECO:0000313" key="1">
    <source>
        <dbReference type="EMBL" id="KAK5855797.1"/>
    </source>
</evidence>
<evidence type="ECO:0000313" key="2">
    <source>
        <dbReference type="Proteomes" id="UP001346869"/>
    </source>
</evidence>
<dbReference type="AlphaFoldDB" id="A0AAN7X6E0"/>